<evidence type="ECO:0000259" key="2">
    <source>
        <dbReference type="Pfam" id="PF20150"/>
    </source>
</evidence>
<keyword evidence="4" id="KW-1185">Reference proteome</keyword>
<name>A0A9P4IUV7_9PEZI</name>
<proteinExistence type="predicted"/>
<evidence type="ECO:0000313" key="4">
    <source>
        <dbReference type="Proteomes" id="UP000799439"/>
    </source>
</evidence>
<feature type="domain" description="2EXR" evidence="2">
    <location>
        <begin position="70"/>
        <end position="171"/>
    </location>
</feature>
<dbReference type="AlphaFoldDB" id="A0A9P4IUV7"/>
<dbReference type="EMBL" id="ML996092">
    <property type="protein sequence ID" value="KAF2148866.1"/>
    <property type="molecule type" value="Genomic_DNA"/>
</dbReference>
<accession>A0A9P4IUV7</accession>
<feature type="region of interest" description="Disordered" evidence="1">
    <location>
        <begin position="1"/>
        <end position="39"/>
    </location>
</feature>
<comment type="caution">
    <text evidence="3">The sequence shown here is derived from an EMBL/GenBank/DDBJ whole genome shotgun (WGS) entry which is preliminary data.</text>
</comment>
<evidence type="ECO:0000313" key="3">
    <source>
        <dbReference type="EMBL" id="KAF2148866.1"/>
    </source>
</evidence>
<dbReference type="Pfam" id="PF20150">
    <property type="entry name" value="2EXR"/>
    <property type="match status" value="1"/>
</dbReference>
<dbReference type="Proteomes" id="UP000799439">
    <property type="component" value="Unassembled WGS sequence"/>
</dbReference>
<gene>
    <name evidence="3" type="ORF">K461DRAFT_297353</name>
</gene>
<organism evidence="3 4">
    <name type="scientific">Myriangium duriaei CBS 260.36</name>
    <dbReference type="NCBI Taxonomy" id="1168546"/>
    <lineage>
        <taxon>Eukaryota</taxon>
        <taxon>Fungi</taxon>
        <taxon>Dikarya</taxon>
        <taxon>Ascomycota</taxon>
        <taxon>Pezizomycotina</taxon>
        <taxon>Dothideomycetes</taxon>
        <taxon>Dothideomycetidae</taxon>
        <taxon>Myriangiales</taxon>
        <taxon>Myriangiaceae</taxon>
        <taxon>Myriangium</taxon>
    </lineage>
</organism>
<dbReference type="InterPro" id="IPR045518">
    <property type="entry name" value="2EXR"/>
</dbReference>
<evidence type="ECO:0000256" key="1">
    <source>
        <dbReference type="SAM" id="MobiDB-lite"/>
    </source>
</evidence>
<sequence length="359" mass="41189">MGVTKRSQPHRKCKPSPLSKKLNLSGLSQPRSCLSQPRSSIRKIQPLRRCKQSKNSKARGPATHMENFSFPRFQELPVELRLQVWRFALPCDTGPYLVEYDVFDSEDDEDGQGHWFKHPVNGKDGSQRHEYIPTHGGRLFPLPLAFANRESRFVAKGWVQKHNAHFNQKSSEMKGMPMFLSPADLQVDTLYIDNGEKWWDFGDCSETRATNPFTDLQRIAISEDLLVSWEGYAFLLGVMSDLTVIHRHLHTMYIVVGTRPTFSSGERQEIEQLPLGTFTWNSYEGRFVFEQNCSSENDGTSLLQKILYDIEKKRTKTVISPFTRHERVEGICKELACGLVADGVADFKIEFVRARKVMD</sequence>
<feature type="compositionally biased region" description="Polar residues" evidence="1">
    <location>
        <begin position="25"/>
        <end position="39"/>
    </location>
</feature>
<dbReference type="OrthoDB" id="3546385at2759"/>
<reference evidence="3" key="1">
    <citation type="journal article" date="2020" name="Stud. Mycol.">
        <title>101 Dothideomycetes genomes: a test case for predicting lifestyles and emergence of pathogens.</title>
        <authorList>
            <person name="Haridas S."/>
            <person name="Albert R."/>
            <person name="Binder M."/>
            <person name="Bloem J."/>
            <person name="Labutti K."/>
            <person name="Salamov A."/>
            <person name="Andreopoulos B."/>
            <person name="Baker S."/>
            <person name="Barry K."/>
            <person name="Bills G."/>
            <person name="Bluhm B."/>
            <person name="Cannon C."/>
            <person name="Castanera R."/>
            <person name="Culley D."/>
            <person name="Daum C."/>
            <person name="Ezra D."/>
            <person name="Gonzalez J."/>
            <person name="Henrissat B."/>
            <person name="Kuo A."/>
            <person name="Liang C."/>
            <person name="Lipzen A."/>
            <person name="Lutzoni F."/>
            <person name="Magnuson J."/>
            <person name="Mondo S."/>
            <person name="Nolan M."/>
            <person name="Ohm R."/>
            <person name="Pangilinan J."/>
            <person name="Park H.-J."/>
            <person name="Ramirez L."/>
            <person name="Alfaro M."/>
            <person name="Sun H."/>
            <person name="Tritt A."/>
            <person name="Yoshinaga Y."/>
            <person name="Zwiers L.-H."/>
            <person name="Turgeon B."/>
            <person name="Goodwin S."/>
            <person name="Spatafora J."/>
            <person name="Crous P."/>
            <person name="Grigoriev I."/>
        </authorList>
    </citation>
    <scope>NUCLEOTIDE SEQUENCE</scope>
    <source>
        <strain evidence="3">CBS 260.36</strain>
    </source>
</reference>
<protein>
    <recommendedName>
        <fullName evidence="2">2EXR domain-containing protein</fullName>
    </recommendedName>
</protein>